<dbReference type="Proteomes" id="UP000218238">
    <property type="component" value="Unassembled WGS sequence"/>
</dbReference>
<protein>
    <submittedName>
        <fullName evidence="2">Uncharacterized protein</fullName>
    </submittedName>
</protein>
<organism evidence="2 3">
    <name type="scientific">Brunnivagina elsteri CCALA 953</name>
    <dbReference type="NCBI Taxonomy" id="987040"/>
    <lineage>
        <taxon>Bacteria</taxon>
        <taxon>Bacillati</taxon>
        <taxon>Cyanobacteriota</taxon>
        <taxon>Cyanophyceae</taxon>
        <taxon>Nostocales</taxon>
        <taxon>Calotrichaceae</taxon>
        <taxon>Brunnivagina</taxon>
    </lineage>
</organism>
<dbReference type="RefSeq" id="WP_095720066.1">
    <property type="nucleotide sequence ID" value="NZ_NTFS01000011.1"/>
</dbReference>
<keyword evidence="1" id="KW-0812">Transmembrane</keyword>
<proteinExistence type="predicted"/>
<gene>
    <name evidence="2" type="ORF">CK510_01870</name>
</gene>
<keyword evidence="3" id="KW-1185">Reference proteome</keyword>
<dbReference type="AlphaFoldDB" id="A0A2A2TPM1"/>
<sequence>MVELVIVINILISLMLLYAAWRLLRLRKLLTNAANALLVAERSTNVVLSKAPGFLYVRQGNISNLRLRNQVLELQIQQIRQLLSLLLFMYQLYSRYFGKLKLLN</sequence>
<reference evidence="2 3" key="1">
    <citation type="submission" date="2017-08" db="EMBL/GenBank/DDBJ databases">
        <title>Draft genome sequence of filamentous cyanobacterium Calothrix elsteri CCALA 953.</title>
        <authorList>
            <person name="Gagunashvili A.N."/>
            <person name="Elster J."/>
            <person name="Andresson O.S."/>
        </authorList>
    </citation>
    <scope>NUCLEOTIDE SEQUENCE [LARGE SCALE GENOMIC DNA]</scope>
    <source>
        <strain evidence="2 3">CCALA 953</strain>
    </source>
</reference>
<dbReference type="EMBL" id="NTFS01000011">
    <property type="protein sequence ID" value="PAX60400.1"/>
    <property type="molecule type" value="Genomic_DNA"/>
</dbReference>
<name>A0A2A2TPM1_9CYAN</name>
<evidence type="ECO:0000256" key="1">
    <source>
        <dbReference type="SAM" id="Phobius"/>
    </source>
</evidence>
<evidence type="ECO:0000313" key="3">
    <source>
        <dbReference type="Proteomes" id="UP000218238"/>
    </source>
</evidence>
<comment type="caution">
    <text evidence="2">The sequence shown here is derived from an EMBL/GenBank/DDBJ whole genome shotgun (WGS) entry which is preliminary data.</text>
</comment>
<accession>A0A2A2TPM1</accession>
<feature type="transmembrane region" description="Helical" evidence="1">
    <location>
        <begin position="6"/>
        <end position="24"/>
    </location>
</feature>
<evidence type="ECO:0000313" key="2">
    <source>
        <dbReference type="EMBL" id="PAX60400.1"/>
    </source>
</evidence>
<keyword evidence="1" id="KW-1133">Transmembrane helix</keyword>
<keyword evidence="1" id="KW-0472">Membrane</keyword>